<dbReference type="EMBL" id="CP106735">
    <property type="protein sequence ID" value="UXX81383.1"/>
    <property type="molecule type" value="Genomic_DNA"/>
</dbReference>
<evidence type="ECO:0000256" key="5">
    <source>
        <dbReference type="SAM" id="MobiDB-lite"/>
    </source>
</evidence>
<keyword evidence="9" id="KW-1185">Reference proteome</keyword>
<dbReference type="Pfam" id="PF04542">
    <property type="entry name" value="Sigma70_r2"/>
    <property type="match status" value="1"/>
</dbReference>
<evidence type="ECO:0000256" key="3">
    <source>
        <dbReference type="ARBA" id="ARBA00023082"/>
    </source>
</evidence>
<organism evidence="8 9">
    <name type="scientific">Reichenbachiella carrageenanivorans</name>
    <dbReference type="NCBI Taxonomy" id="2979869"/>
    <lineage>
        <taxon>Bacteria</taxon>
        <taxon>Pseudomonadati</taxon>
        <taxon>Bacteroidota</taxon>
        <taxon>Cytophagia</taxon>
        <taxon>Cytophagales</taxon>
        <taxon>Reichenbachiellaceae</taxon>
        <taxon>Reichenbachiella</taxon>
    </lineage>
</organism>
<feature type="domain" description="RNA polymerase sigma-70 region 2" evidence="6">
    <location>
        <begin position="21"/>
        <end position="87"/>
    </location>
</feature>
<dbReference type="PANTHER" id="PTHR43133">
    <property type="entry name" value="RNA POLYMERASE ECF-TYPE SIGMA FACTO"/>
    <property type="match status" value="1"/>
</dbReference>
<sequence length="176" mass="20494">MQEMELVRLLRRKDEKGFEYLYTNYAGALYGVVSRIVIDRDIADELLQDAFLKIYNKIDSFDASKGKLFTWMLNLTRNLAIDKLRSKEMSQRRKSDNVGDSVYKLDRESTPSQEDHIGVRELLNQLDENQKQVMELVYFGGFTQAEAADELQLPLGTVKTRVRSALIYFRKTLDVR</sequence>
<evidence type="ECO:0000256" key="2">
    <source>
        <dbReference type="ARBA" id="ARBA00023015"/>
    </source>
</evidence>
<reference evidence="8" key="1">
    <citation type="submission" date="2022-10" db="EMBL/GenBank/DDBJ databases">
        <title>Comparative genomics and taxonomic characterization of three novel marine species of genus Reichenbachiella exhibiting antioxidant and polysaccharide degradation activities.</title>
        <authorList>
            <person name="Muhammad N."/>
            <person name="Lee Y.-J."/>
            <person name="Ko J."/>
            <person name="Kim S.-G."/>
        </authorList>
    </citation>
    <scope>NUCLEOTIDE SEQUENCE</scope>
    <source>
        <strain evidence="8">Wsw4-B4</strain>
    </source>
</reference>
<keyword evidence="3" id="KW-0731">Sigma factor</keyword>
<evidence type="ECO:0000256" key="4">
    <source>
        <dbReference type="ARBA" id="ARBA00023163"/>
    </source>
</evidence>
<dbReference type="InterPro" id="IPR014284">
    <property type="entry name" value="RNA_pol_sigma-70_dom"/>
</dbReference>
<dbReference type="Pfam" id="PF08281">
    <property type="entry name" value="Sigma70_r4_2"/>
    <property type="match status" value="1"/>
</dbReference>
<gene>
    <name evidence="8" type="ORF">N7E81_19135</name>
</gene>
<evidence type="ECO:0000259" key="7">
    <source>
        <dbReference type="Pfam" id="PF08281"/>
    </source>
</evidence>
<evidence type="ECO:0000313" key="8">
    <source>
        <dbReference type="EMBL" id="UXX81383.1"/>
    </source>
</evidence>
<dbReference type="InterPro" id="IPR013249">
    <property type="entry name" value="RNA_pol_sigma70_r4_t2"/>
</dbReference>
<dbReference type="InterPro" id="IPR039425">
    <property type="entry name" value="RNA_pol_sigma-70-like"/>
</dbReference>
<dbReference type="Proteomes" id="UP001062165">
    <property type="component" value="Chromosome"/>
</dbReference>
<dbReference type="InterPro" id="IPR013324">
    <property type="entry name" value="RNA_pol_sigma_r3/r4-like"/>
</dbReference>
<dbReference type="SUPFAM" id="SSF88659">
    <property type="entry name" value="Sigma3 and sigma4 domains of RNA polymerase sigma factors"/>
    <property type="match status" value="1"/>
</dbReference>
<accession>A0ABY6D5J6</accession>
<keyword evidence="2" id="KW-0805">Transcription regulation</keyword>
<dbReference type="CDD" id="cd06171">
    <property type="entry name" value="Sigma70_r4"/>
    <property type="match status" value="1"/>
</dbReference>
<dbReference type="InterPro" id="IPR013325">
    <property type="entry name" value="RNA_pol_sigma_r2"/>
</dbReference>
<proteinExistence type="inferred from homology"/>
<feature type="domain" description="RNA polymerase sigma factor 70 region 4 type 2" evidence="7">
    <location>
        <begin position="119"/>
        <end position="165"/>
    </location>
</feature>
<dbReference type="SUPFAM" id="SSF88946">
    <property type="entry name" value="Sigma2 domain of RNA polymerase sigma factors"/>
    <property type="match status" value="1"/>
</dbReference>
<feature type="region of interest" description="Disordered" evidence="5">
    <location>
        <begin position="91"/>
        <end position="112"/>
    </location>
</feature>
<dbReference type="PANTHER" id="PTHR43133:SF62">
    <property type="entry name" value="RNA POLYMERASE SIGMA FACTOR SIGZ"/>
    <property type="match status" value="1"/>
</dbReference>
<evidence type="ECO:0000313" key="9">
    <source>
        <dbReference type="Proteomes" id="UP001062165"/>
    </source>
</evidence>
<evidence type="ECO:0000256" key="1">
    <source>
        <dbReference type="ARBA" id="ARBA00010641"/>
    </source>
</evidence>
<comment type="similarity">
    <text evidence="1">Belongs to the sigma-70 factor family. ECF subfamily.</text>
</comment>
<dbReference type="InterPro" id="IPR036388">
    <property type="entry name" value="WH-like_DNA-bd_sf"/>
</dbReference>
<dbReference type="Gene3D" id="1.10.10.10">
    <property type="entry name" value="Winged helix-like DNA-binding domain superfamily/Winged helix DNA-binding domain"/>
    <property type="match status" value="1"/>
</dbReference>
<dbReference type="InterPro" id="IPR007627">
    <property type="entry name" value="RNA_pol_sigma70_r2"/>
</dbReference>
<protein>
    <submittedName>
        <fullName evidence="8">Sigma-70 family RNA polymerase sigma factor</fullName>
    </submittedName>
</protein>
<dbReference type="NCBIfam" id="TIGR02937">
    <property type="entry name" value="sigma70-ECF"/>
    <property type="match status" value="1"/>
</dbReference>
<dbReference type="Gene3D" id="1.10.1740.10">
    <property type="match status" value="1"/>
</dbReference>
<name>A0ABY6D5J6_9BACT</name>
<keyword evidence="4" id="KW-0804">Transcription</keyword>
<evidence type="ECO:0000259" key="6">
    <source>
        <dbReference type="Pfam" id="PF04542"/>
    </source>
</evidence>